<dbReference type="STRING" id="1631356.VV01_02370"/>
<comment type="function">
    <text evidence="4">Converts 2-succinyl-6-hydroxy-2,4-cyclohexadiene-1-carboxylate (SHCHC) to 2-succinylbenzoate (OSB).</text>
</comment>
<feature type="binding site" evidence="4">
    <location>
        <position position="194"/>
    </location>
    <ligand>
        <name>Mg(2+)</name>
        <dbReference type="ChEBI" id="CHEBI:18420"/>
    </ligand>
</feature>
<keyword evidence="2 4" id="KW-0460">Magnesium</keyword>
<evidence type="ECO:0000256" key="4">
    <source>
        <dbReference type="HAMAP-Rule" id="MF_00470"/>
    </source>
</evidence>
<keyword evidence="1 4" id="KW-0479">Metal-binding</keyword>
<dbReference type="EMBL" id="LAIR01000002">
    <property type="protein sequence ID" value="KNX36249.1"/>
    <property type="molecule type" value="Genomic_DNA"/>
</dbReference>
<dbReference type="Proteomes" id="UP000037397">
    <property type="component" value="Unassembled WGS sequence"/>
</dbReference>
<keyword evidence="3 4" id="KW-0456">Lyase</keyword>
<keyword evidence="7" id="KW-1185">Reference proteome</keyword>
<dbReference type="SMART" id="SM00922">
    <property type="entry name" value="MR_MLE"/>
    <property type="match status" value="1"/>
</dbReference>
<comment type="similarity">
    <text evidence="4">Belongs to the mandelate racemase/muconate lactonizing enzyme family. MenC type 1 subfamily.</text>
</comment>
<evidence type="ECO:0000259" key="5">
    <source>
        <dbReference type="SMART" id="SM00922"/>
    </source>
</evidence>
<dbReference type="RefSeq" id="WP_050668486.1">
    <property type="nucleotide sequence ID" value="NZ_LAIR01000002.1"/>
</dbReference>
<dbReference type="HAMAP" id="MF_00470">
    <property type="entry name" value="MenC_1"/>
    <property type="match status" value="1"/>
</dbReference>
<evidence type="ECO:0000313" key="7">
    <source>
        <dbReference type="Proteomes" id="UP000037397"/>
    </source>
</evidence>
<dbReference type="SUPFAM" id="SSF51604">
    <property type="entry name" value="Enolase C-terminal domain-like"/>
    <property type="match status" value="1"/>
</dbReference>
<dbReference type="SFLD" id="SFLDG00180">
    <property type="entry name" value="muconate_cycloisomerase"/>
    <property type="match status" value="1"/>
</dbReference>
<comment type="catalytic activity">
    <reaction evidence="4">
        <text>(1R,6R)-6-hydroxy-2-succinyl-cyclohexa-2,4-diene-1-carboxylate = 2-succinylbenzoate + H2O</text>
        <dbReference type="Rhea" id="RHEA:10196"/>
        <dbReference type="ChEBI" id="CHEBI:15377"/>
        <dbReference type="ChEBI" id="CHEBI:18325"/>
        <dbReference type="ChEBI" id="CHEBI:58689"/>
        <dbReference type="EC" id="4.2.1.113"/>
    </reaction>
</comment>
<dbReference type="InterPro" id="IPR036849">
    <property type="entry name" value="Enolase-like_C_sf"/>
</dbReference>
<comment type="caution">
    <text evidence="6">The sequence shown here is derived from an EMBL/GenBank/DDBJ whole genome shotgun (WGS) entry which is preliminary data.</text>
</comment>
<name>A0A0L6CEY7_9MICO</name>
<dbReference type="UniPathway" id="UPA01057">
    <property type="reaction ID" value="UER00165"/>
</dbReference>
<dbReference type="UniPathway" id="UPA00079"/>
<dbReference type="InterPro" id="IPR029065">
    <property type="entry name" value="Enolase_C-like"/>
</dbReference>
<feature type="domain" description="Mandelate racemase/muconate lactonizing enzyme C-terminal" evidence="5">
    <location>
        <begin position="87"/>
        <end position="185"/>
    </location>
</feature>
<dbReference type="Pfam" id="PF18374">
    <property type="entry name" value="Enolase_like_N"/>
    <property type="match status" value="1"/>
</dbReference>
<protein>
    <recommendedName>
        <fullName evidence="4">o-succinylbenzoate synthase</fullName>
        <shortName evidence="4">OSB synthase</shortName>
        <shortName evidence="4">OSBS</shortName>
        <ecNumber evidence="4">4.2.1.113</ecNumber>
    </recommendedName>
    <alternativeName>
        <fullName evidence="4">4-(2'-carboxyphenyl)-4-oxybutyric acid synthase</fullName>
    </alternativeName>
    <alternativeName>
        <fullName evidence="4">o-succinylbenzoic acid synthase</fullName>
    </alternativeName>
</protein>
<dbReference type="CDD" id="cd03320">
    <property type="entry name" value="OSBS"/>
    <property type="match status" value="1"/>
</dbReference>
<dbReference type="Gene3D" id="3.20.20.120">
    <property type="entry name" value="Enolase-like C-terminal domain"/>
    <property type="match status" value="1"/>
</dbReference>
<dbReference type="AlphaFoldDB" id="A0A0L6CEY7"/>
<dbReference type="OrthoDB" id="3725747at2"/>
<evidence type="ECO:0000256" key="1">
    <source>
        <dbReference type="ARBA" id="ARBA00022723"/>
    </source>
</evidence>
<evidence type="ECO:0000313" key="6">
    <source>
        <dbReference type="EMBL" id="KNX36249.1"/>
    </source>
</evidence>
<dbReference type="PATRIC" id="fig|1631356.3.peg.408"/>
<dbReference type="PANTHER" id="PTHR48073:SF2">
    <property type="entry name" value="O-SUCCINYLBENZOATE SYNTHASE"/>
    <property type="match status" value="1"/>
</dbReference>
<feature type="binding site" evidence="4">
    <location>
        <position position="166"/>
    </location>
    <ligand>
        <name>Mg(2+)</name>
        <dbReference type="ChEBI" id="CHEBI:18420"/>
    </ligand>
</feature>
<organism evidence="6 7">
    <name type="scientific">Luteipulveratus halotolerans</name>
    <dbReference type="NCBI Taxonomy" id="1631356"/>
    <lineage>
        <taxon>Bacteria</taxon>
        <taxon>Bacillati</taxon>
        <taxon>Actinomycetota</taxon>
        <taxon>Actinomycetes</taxon>
        <taxon>Micrococcales</taxon>
        <taxon>Dermacoccaceae</taxon>
        <taxon>Luteipulveratus</taxon>
    </lineage>
</organism>
<comment type="pathway">
    <text evidence="4">Quinol/quinone metabolism; 1,4-dihydroxy-2-naphthoate biosynthesis; 1,4-dihydroxy-2-naphthoate from chorismate: step 4/7.</text>
</comment>
<reference evidence="7" key="1">
    <citation type="submission" date="2015-03" db="EMBL/GenBank/DDBJ databases">
        <title>Luteipulveratus halotolerans sp. nov., a novel actinobacterium (Dermacoccaceae) from Sarawak, Malaysia.</title>
        <authorList>
            <person name="Juboi H."/>
            <person name="Basik A."/>
            <person name="Shamsul S.S."/>
            <person name="Arnold P."/>
            <person name="Schmitt E.K."/>
            <person name="Sanglier J.-J."/>
            <person name="Yeo T."/>
        </authorList>
    </citation>
    <scope>NUCLEOTIDE SEQUENCE [LARGE SCALE GENOMIC DNA]</scope>
    <source>
        <strain evidence="7">C296001</strain>
    </source>
</reference>
<dbReference type="InterPro" id="IPR013342">
    <property type="entry name" value="Mandelate_racemase_C"/>
</dbReference>
<comment type="cofactor">
    <cofactor evidence="4">
        <name>a divalent metal cation</name>
        <dbReference type="ChEBI" id="CHEBI:60240"/>
    </cofactor>
</comment>
<dbReference type="EC" id="4.2.1.113" evidence="4"/>
<sequence length="329" mass="35130">MSARPSLDELVDGLRVVRLPLHTRFRGVLEREIAYVRGPLGYGEWAPFLEYDAAEASRWLLAAIESAYDGWPAAVRDEVPVNATVPAVDAGQVAGVLARYDGCETAKVKVAERGQSVQDDLDRVAAVRDVMGADARIRVDANGGWSVDEASDALSRLSAYGLEYAEQPCTTVEELRDLRVALARNGVDVLVAADESIRKAEDPLRVVRMKAADVAVVKVAPLGGVRRALAVAHECGIPVVVSSALDSSVGMAAGVALAAALPDLPFACGLGTVELLAADVTRESLVPHGGVLPTREVVVDDQLVDRWEAPAERLNHWRRRLAAAYAELG</sequence>
<dbReference type="InterPro" id="IPR010196">
    <property type="entry name" value="OSB_synthase_MenC1"/>
</dbReference>
<evidence type="ECO:0000256" key="3">
    <source>
        <dbReference type="ARBA" id="ARBA00023239"/>
    </source>
</evidence>
<keyword evidence="4" id="KW-0474">Menaquinone biosynthesis</keyword>
<dbReference type="GO" id="GO:0000287">
    <property type="term" value="F:magnesium ion binding"/>
    <property type="evidence" value="ECO:0007669"/>
    <property type="project" value="UniProtKB-UniRule"/>
</dbReference>
<dbReference type="NCBIfam" id="NF002782">
    <property type="entry name" value="PRK02901.1"/>
    <property type="match status" value="1"/>
</dbReference>
<gene>
    <name evidence="4" type="primary">menC</name>
    <name evidence="6" type="ORF">VV01_02370</name>
</gene>
<feature type="binding site" evidence="4">
    <location>
        <position position="140"/>
    </location>
    <ligand>
        <name>Mg(2+)</name>
        <dbReference type="ChEBI" id="CHEBI:18420"/>
    </ligand>
</feature>
<feature type="active site" description="Proton acceptor" evidence="4">
    <location>
        <position position="218"/>
    </location>
</feature>
<dbReference type="SFLD" id="SFLDS00001">
    <property type="entry name" value="Enolase"/>
    <property type="match status" value="1"/>
</dbReference>
<evidence type="ECO:0000256" key="2">
    <source>
        <dbReference type="ARBA" id="ARBA00022842"/>
    </source>
</evidence>
<dbReference type="SFLD" id="SFLDF00009">
    <property type="entry name" value="o-succinylbenzoate_synthase"/>
    <property type="match status" value="1"/>
</dbReference>
<feature type="active site" description="Proton donor" evidence="4">
    <location>
        <position position="109"/>
    </location>
</feature>
<dbReference type="Pfam" id="PF13378">
    <property type="entry name" value="MR_MLE_C"/>
    <property type="match status" value="1"/>
</dbReference>
<proteinExistence type="inferred from homology"/>
<dbReference type="GO" id="GO:0043748">
    <property type="term" value="F:O-succinylbenzoate synthase activity"/>
    <property type="evidence" value="ECO:0007669"/>
    <property type="project" value="UniProtKB-EC"/>
</dbReference>
<dbReference type="PANTHER" id="PTHR48073">
    <property type="entry name" value="O-SUCCINYLBENZOATE SYNTHASE-RELATED"/>
    <property type="match status" value="1"/>
</dbReference>
<comment type="pathway">
    <text evidence="4">Quinol/quinone metabolism; menaquinone biosynthesis.</text>
</comment>
<dbReference type="GO" id="GO:0009234">
    <property type="term" value="P:menaquinone biosynthetic process"/>
    <property type="evidence" value="ECO:0007669"/>
    <property type="project" value="UniProtKB-UniRule"/>
</dbReference>
<accession>A0A0L6CEY7</accession>